<accession>A0A7M5VDI8</accession>
<feature type="domain" description="BTB" evidence="1">
    <location>
        <begin position="37"/>
        <end position="96"/>
    </location>
</feature>
<evidence type="ECO:0000313" key="3">
    <source>
        <dbReference type="Proteomes" id="UP000594262"/>
    </source>
</evidence>
<dbReference type="Proteomes" id="UP000594262">
    <property type="component" value="Unplaced"/>
</dbReference>
<dbReference type="PROSITE" id="PS50097">
    <property type="entry name" value="BTB"/>
    <property type="match status" value="1"/>
</dbReference>
<dbReference type="Gene3D" id="3.30.710.10">
    <property type="entry name" value="Potassium Channel Kv1.1, Chain A"/>
    <property type="match status" value="1"/>
</dbReference>
<protein>
    <recommendedName>
        <fullName evidence="1">BTB domain-containing protein</fullName>
    </recommendedName>
</protein>
<dbReference type="OrthoDB" id="5813110at2759"/>
<name>A0A7M5VDI8_9CNID</name>
<organism evidence="2 3">
    <name type="scientific">Clytia hemisphaerica</name>
    <dbReference type="NCBI Taxonomy" id="252671"/>
    <lineage>
        <taxon>Eukaryota</taxon>
        <taxon>Metazoa</taxon>
        <taxon>Cnidaria</taxon>
        <taxon>Hydrozoa</taxon>
        <taxon>Hydroidolina</taxon>
        <taxon>Leptothecata</taxon>
        <taxon>Obeliida</taxon>
        <taxon>Clytiidae</taxon>
        <taxon>Clytia</taxon>
    </lineage>
</organism>
<reference evidence="2" key="1">
    <citation type="submission" date="2021-01" db="UniProtKB">
        <authorList>
            <consortium name="EnsemblMetazoa"/>
        </authorList>
    </citation>
    <scope>IDENTIFICATION</scope>
</reference>
<dbReference type="EnsemblMetazoa" id="CLYHEMT012479.1">
    <property type="protein sequence ID" value="CLYHEMP012479.1"/>
    <property type="gene ID" value="CLYHEMG012479"/>
</dbReference>
<sequence length="156" mass="17940">NVLIKNSIFHLNIQKEKDMTEASAKKGGPFSKAWQNSDAVLVVEEKELHVHSMILSLASPYFDKMFNGSFKESQTKRVTLEGKSFELIEQMLKIIYPNFGCEIGGELENKLQNLKELAQLSDEYNVSAITRKIFQEALTMSKLSFDEWTSENVWHY</sequence>
<proteinExistence type="predicted"/>
<dbReference type="CDD" id="cd18186">
    <property type="entry name" value="BTB_POZ_ZBTB_KLHL-like"/>
    <property type="match status" value="1"/>
</dbReference>
<dbReference type="PANTHER" id="PTHR22744:SF17">
    <property type="entry name" value="BTB DOMAIN-CONTAINING PROTEIN"/>
    <property type="match status" value="1"/>
</dbReference>
<evidence type="ECO:0000259" key="1">
    <source>
        <dbReference type="PROSITE" id="PS50097"/>
    </source>
</evidence>
<evidence type="ECO:0000313" key="2">
    <source>
        <dbReference type="EnsemblMetazoa" id="CLYHEMP012479.1"/>
    </source>
</evidence>
<dbReference type="InterPro" id="IPR011333">
    <property type="entry name" value="SKP1/BTB/POZ_sf"/>
</dbReference>
<dbReference type="InterPro" id="IPR000210">
    <property type="entry name" value="BTB/POZ_dom"/>
</dbReference>
<dbReference type="AlphaFoldDB" id="A0A7M5VDI8"/>
<dbReference type="SUPFAM" id="SSF54695">
    <property type="entry name" value="POZ domain"/>
    <property type="match status" value="1"/>
</dbReference>
<dbReference type="SMART" id="SM00225">
    <property type="entry name" value="BTB"/>
    <property type="match status" value="1"/>
</dbReference>
<dbReference type="Pfam" id="PF00651">
    <property type="entry name" value="BTB"/>
    <property type="match status" value="1"/>
</dbReference>
<dbReference type="PANTHER" id="PTHR22744">
    <property type="entry name" value="HELIX LOOP HELIX PROTEIN 21-RELATED"/>
    <property type="match status" value="1"/>
</dbReference>
<keyword evidence="3" id="KW-1185">Reference proteome</keyword>